<accession>A0A562RVP3</accession>
<dbReference type="GO" id="GO:0008933">
    <property type="term" value="F:peptidoglycan lytic transglycosylase activity"/>
    <property type="evidence" value="ECO:0007669"/>
    <property type="project" value="TreeGrafter"/>
</dbReference>
<dbReference type="Proteomes" id="UP000316291">
    <property type="component" value="Unassembled WGS sequence"/>
</dbReference>
<evidence type="ECO:0000259" key="1">
    <source>
        <dbReference type="Pfam" id="PF13406"/>
    </source>
</evidence>
<name>A0A562RVP3_9BRAD</name>
<dbReference type="PANTHER" id="PTHR30163:SF8">
    <property type="entry name" value="LYTIC MUREIN TRANSGLYCOSYLASE"/>
    <property type="match status" value="1"/>
</dbReference>
<dbReference type="Pfam" id="PF13406">
    <property type="entry name" value="SLT_2"/>
    <property type="match status" value="1"/>
</dbReference>
<dbReference type="Gene3D" id="1.10.530.10">
    <property type="match status" value="1"/>
</dbReference>
<dbReference type="InterPro" id="IPR011970">
    <property type="entry name" value="MltB_2"/>
</dbReference>
<dbReference type="Gene3D" id="1.10.8.350">
    <property type="entry name" value="Bacterial muramidase"/>
    <property type="match status" value="1"/>
</dbReference>
<dbReference type="InterPro" id="IPR023346">
    <property type="entry name" value="Lysozyme-like_dom_sf"/>
</dbReference>
<evidence type="ECO:0000313" key="2">
    <source>
        <dbReference type="EMBL" id="TWI72500.1"/>
    </source>
</evidence>
<sequence>MRIKRAALTLAAFPGMIARCFATRFLGGSLDMLRYALAAACFLGLAGGSAQAARCGGDFNSFIATMASEAQGAGVSGNVTSAAFSGITQDGAVLAFDRRQRYTFNKSFEQYVSTRVGPGRINGGRALLQRHAALLSRIEQQFGVPRYILVAIWGLESDFGKGDIGKLPVIRTLATLAHDCRRTDLFQGELFAALKIVQRGDLPLRDLIGAYAGEIGQTQFLPSSYIKYGVDFDGDGHVDLRHSVPDVLASTANLLHTSGFKMGQPYGEGTANFEAMREWNRAVVYRKTIGYFADRLAGQ</sequence>
<dbReference type="NCBIfam" id="TIGR02283">
    <property type="entry name" value="MltB_2"/>
    <property type="match status" value="1"/>
</dbReference>
<organism evidence="2 3">
    <name type="scientific">Bradyrhizobium huanghuaihaiense</name>
    <dbReference type="NCBI Taxonomy" id="990078"/>
    <lineage>
        <taxon>Bacteria</taxon>
        <taxon>Pseudomonadati</taxon>
        <taxon>Pseudomonadota</taxon>
        <taxon>Alphaproteobacteria</taxon>
        <taxon>Hyphomicrobiales</taxon>
        <taxon>Nitrobacteraceae</taxon>
        <taxon>Bradyrhizobium</taxon>
    </lineage>
</organism>
<dbReference type="InterPro" id="IPR043426">
    <property type="entry name" value="MltB-like"/>
</dbReference>
<dbReference type="SUPFAM" id="SSF53955">
    <property type="entry name" value="Lysozyme-like"/>
    <property type="match status" value="1"/>
</dbReference>
<dbReference type="InterPro" id="IPR031304">
    <property type="entry name" value="SLT_2"/>
</dbReference>
<dbReference type="EMBL" id="VLLA01000004">
    <property type="protein sequence ID" value="TWI72500.1"/>
    <property type="molecule type" value="Genomic_DNA"/>
</dbReference>
<gene>
    <name evidence="2" type="ORF">IQ16_02077</name>
</gene>
<proteinExistence type="predicted"/>
<feature type="domain" description="Transglycosylase SLT" evidence="1">
    <location>
        <begin position="59"/>
        <end position="267"/>
    </location>
</feature>
<keyword evidence="3" id="KW-1185">Reference proteome</keyword>
<dbReference type="PANTHER" id="PTHR30163">
    <property type="entry name" value="MEMBRANE-BOUND LYTIC MUREIN TRANSGLYCOSYLASE B"/>
    <property type="match status" value="1"/>
</dbReference>
<dbReference type="AlphaFoldDB" id="A0A562RVP3"/>
<reference evidence="2 3" key="1">
    <citation type="journal article" date="2015" name="Stand. Genomic Sci.">
        <title>Genomic Encyclopedia of Bacterial and Archaeal Type Strains, Phase III: the genomes of soil and plant-associated and newly described type strains.</title>
        <authorList>
            <person name="Whitman W.B."/>
            <person name="Woyke T."/>
            <person name="Klenk H.P."/>
            <person name="Zhou Y."/>
            <person name="Lilburn T.G."/>
            <person name="Beck B.J."/>
            <person name="De Vos P."/>
            <person name="Vandamme P."/>
            <person name="Eisen J.A."/>
            <person name="Garrity G."/>
            <person name="Hugenholtz P."/>
            <person name="Kyrpides N.C."/>
        </authorList>
    </citation>
    <scope>NUCLEOTIDE SEQUENCE [LARGE SCALE GENOMIC DNA]</scope>
    <source>
        <strain evidence="2 3">CGMCC 1.10948</strain>
    </source>
</reference>
<comment type="caution">
    <text evidence="2">The sequence shown here is derived from an EMBL/GenBank/DDBJ whole genome shotgun (WGS) entry which is preliminary data.</text>
</comment>
<evidence type="ECO:0000313" key="3">
    <source>
        <dbReference type="Proteomes" id="UP000316291"/>
    </source>
</evidence>
<dbReference type="GO" id="GO:0009253">
    <property type="term" value="P:peptidoglycan catabolic process"/>
    <property type="evidence" value="ECO:0007669"/>
    <property type="project" value="TreeGrafter"/>
</dbReference>
<protein>
    <submittedName>
        <fullName evidence="2">Lytic murein transglycosylase</fullName>
    </submittedName>
</protein>
<dbReference type="FunFam" id="1.10.8.350:FF:000001">
    <property type="entry name" value="Lytic murein transglycosylase B"/>
    <property type="match status" value="1"/>
</dbReference>